<proteinExistence type="predicted"/>
<evidence type="ECO:0000313" key="3">
    <source>
        <dbReference type="Proteomes" id="UP000815325"/>
    </source>
</evidence>
<keyword evidence="3" id="KW-1185">Reference proteome</keyword>
<organism evidence="2 3">
    <name type="scientific">Dunaliella salina</name>
    <name type="common">Green alga</name>
    <name type="synonym">Protococcus salinus</name>
    <dbReference type="NCBI Taxonomy" id="3046"/>
    <lineage>
        <taxon>Eukaryota</taxon>
        <taxon>Viridiplantae</taxon>
        <taxon>Chlorophyta</taxon>
        <taxon>core chlorophytes</taxon>
        <taxon>Chlorophyceae</taxon>
        <taxon>CS clade</taxon>
        <taxon>Chlamydomonadales</taxon>
        <taxon>Dunaliellaceae</taxon>
        <taxon>Dunaliella</taxon>
    </lineage>
</organism>
<evidence type="ECO:0000313" key="2">
    <source>
        <dbReference type="EMBL" id="KAF5842942.1"/>
    </source>
</evidence>
<feature type="region of interest" description="Disordered" evidence="1">
    <location>
        <begin position="1"/>
        <end position="117"/>
    </location>
</feature>
<dbReference type="Proteomes" id="UP000815325">
    <property type="component" value="Unassembled WGS sequence"/>
</dbReference>
<comment type="caution">
    <text evidence="2">The sequence shown here is derived from an EMBL/GenBank/DDBJ whole genome shotgun (WGS) entry which is preliminary data.</text>
</comment>
<evidence type="ECO:0008006" key="4">
    <source>
        <dbReference type="Google" id="ProtNLM"/>
    </source>
</evidence>
<protein>
    <recommendedName>
        <fullName evidence="4">Encoded protein</fullName>
    </recommendedName>
</protein>
<reference evidence="2" key="1">
    <citation type="submission" date="2017-08" db="EMBL/GenBank/DDBJ databases">
        <authorList>
            <person name="Polle J.E."/>
            <person name="Barry K."/>
            <person name="Cushman J."/>
            <person name="Schmutz J."/>
            <person name="Tran D."/>
            <person name="Hathwaick L.T."/>
            <person name="Yim W.C."/>
            <person name="Jenkins J."/>
            <person name="Mckie-Krisberg Z.M."/>
            <person name="Prochnik S."/>
            <person name="Lindquist E."/>
            <person name="Dockter R.B."/>
            <person name="Adam C."/>
            <person name="Molina H."/>
            <person name="Bunkerborg J."/>
            <person name="Jin E."/>
            <person name="Buchheim M."/>
            <person name="Magnuson J."/>
        </authorList>
    </citation>
    <scope>NUCLEOTIDE SEQUENCE</scope>
    <source>
        <strain evidence="2">CCAP 19/18</strain>
    </source>
</reference>
<gene>
    <name evidence="2" type="ORF">DUNSADRAFT_3535</name>
</gene>
<accession>A0ABQ7H7V6</accession>
<evidence type="ECO:0000256" key="1">
    <source>
        <dbReference type="SAM" id="MobiDB-lite"/>
    </source>
</evidence>
<feature type="compositionally biased region" description="Polar residues" evidence="1">
    <location>
        <begin position="54"/>
        <end position="63"/>
    </location>
</feature>
<sequence>MSRAAEFGEAVEEPADTTASLNLRGSHALGGATGGPPTPVRASQSAIGSGARPGQQTIPTLRGQNGGIPSHPRSGIPNPFGTTGPELAATAAAHGSGIGMGRAPRDSSGADYYHAGV</sequence>
<dbReference type="EMBL" id="MU069451">
    <property type="protein sequence ID" value="KAF5842942.1"/>
    <property type="molecule type" value="Genomic_DNA"/>
</dbReference>
<name>A0ABQ7H7V6_DUNSA</name>
<feature type="non-terminal residue" evidence="2">
    <location>
        <position position="1"/>
    </location>
</feature>